<accession>A0A2G5D8V4</accession>
<proteinExistence type="predicted"/>
<sequence length="108" mass="12480">MAKSENAAIVLVGFLIYFVGVLAEDEKIDFGPGPRTDCIIDESCVSEIEKAMNAKDTYISQKCCKEIVIDNHRRCWDDAVYTFEDVRKEDLQPWANKLWDQCLFVVRR</sequence>
<evidence type="ECO:0000313" key="5">
    <source>
        <dbReference type="Proteomes" id="UP000230069"/>
    </source>
</evidence>
<gene>
    <name evidence="4" type="ORF">AQUCO_02600408v1</name>
</gene>
<reference evidence="4 5" key="1">
    <citation type="submission" date="2017-09" db="EMBL/GenBank/DDBJ databases">
        <title>WGS assembly of Aquilegia coerulea Goldsmith.</title>
        <authorList>
            <person name="Hodges S."/>
            <person name="Kramer E."/>
            <person name="Nordborg M."/>
            <person name="Tomkins J."/>
            <person name="Borevitz J."/>
            <person name="Derieg N."/>
            <person name="Yan J."/>
            <person name="Mihaltcheva S."/>
            <person name="Hayes R.D."/>
            <person name="Rokhsar D."/>
        </authorList>
    </citation>
    <scope>NUCLEOTIDE SEQUENCE [LARGE SCALE GENOMIC DNA]</scope>
    <source>
        <strain evidence="5">cv. Goldsmith</strain>
    </source>
</reference>
<keyword evidence="1 2" id="KW-0732">Signal</keyword>
<dbReference type="Proteomes" id="UP000230069">
    <property type="component" value="Unassembled WGS sequence"/>
</dbReference>
<evidence type="ECO:0000256" key="1">
    <source>
        <dbReference type="ARBA" id="ARBA00022729"/>
    </source>
</evidence>
<organism evidence="4 5">
    <name type="scientific">Aquilegia coerulea</name>
    <name type="common">Rocky mountain columbine</name>
    <dbReference type="NCBI Taxonomy" id="218851"/>
    <lineage>
        <taxon>Eukaryota</taxon>
        <taxon>Viridiplantae</taxon>
        <taxon>Streptophyta</taxon>
        <taxon>Embryophyta</taxon>
        <taxon>Tracheophyta</taxon>
        <taxon>Spermatophyta</taxon>
        <taxon>Magnoliopsida</taxon>
        <taxon>Ranunculales</taxon>
        <taxon>Ranunculaceae</taxon>
        <taxon>Thalictroideae</taxon>
        <taxon>Aquilegia</taxon>
    </lineage>
</organism>
<dbReference type="AlphaFoldDB" id="A0A2G5D8V4"/>
<feature type="domain" description="Prolamin-like" evidence="3">
    <location>
        <begin position="42"/>
        <end position="102"/>
    </location>
</feature>
<feature type="signal peptide" evidence="2">
    <location>
        <begin position="1"/>
        <end position="23"/>
    </location>
</feature>
<protein>
    <recommendedName>
        <fullName evidence="3">Prolamin-like domain-containing protein</fullName>
    </recommendedName>
</protein>
<dbReference type="EMBL" id="KZ305043">
    <property type="protein sequence ID" value="PIA39944.1"/>
    <property type="molecule type" value="Genomic_DNA"/>
</dbReference>
<keyword evidence="5" id="KW-1185">Reference proteome</keyword>
<dbReference type="OrthoDB" id="10345834at2759"/>
<dbReference type="InterPro" id="IPR008502">
    <property type="entry name" value="Prolamin-like"/>
</dbReference>
<dbReference type="InParanoid" id="A0A2G5D8V4"/>
<dbReference type="Pfam" id="PF05617">
    <property type="entry name" value="Prolamin_like"/>
    <property type="match status" value="1"/>
</dbReference>
<evidence type="ECO:0000313" key="4">
    <source>
        <dbReference type="EMBL" id="PIA39944.1"/>
    </source>
</evidence>
<evidence type="ECO:0000259" key="3">
    <source>
        <dbReference type="Pfam" id="PF05617"/>
    </source>
</evidence>
<feature type="chain" id="PRO_5013801249" description="Prolamin-like domain-containing protein" evidence="2">
    <location>
        <begin position="24"/>
        <end position="108"/>
    </location>
</feature>
<name>A0A2G5D8V4_AQUCA</name>
<evidence type="ECO:0000256" key="2">
    <source>
        <dbReference type="SAM" id="SignalP"/>
    </source>
</evidence>